<dbReference type="Gene3D" id="3.30.1150.10">
    <property type="match status" value="1"/>
</dbReference>
<organism evidence="3 4">
    <name type="scientific">Flavobacterium micromati</name>
    <dbReference type="NCBI Taxonomy" id="229205"/>
    <lineage>
        <taxon>Bacteria</taxon>
        <taxon>Pseudomonadati</taxon>
        <taxon>Bacteroidota</taxon>
        <taxon>Flavobacteriia</taxon>
        <taxon>Flavobacteriales</taxon>
        <taxon>Flavobacteriaceae</taxon>
        <taxon>Flavobacterium</taxon>
    </lineage>
</organism>
<dbReference type="Proteomes" id="UP000184020">
    <property type="component" value="Unassembled WGS sequence"/>
</dbReference>
<gene>
    <name evidence="3" type="ORF">SAMN05444372_102204</name>
</gene>
<evidence type="ECO:0000259" key="2">
    <source>
        <dbReference type="Pfam" id="PF03544"/>
    </source>
</evidence>
<feature type="domain" description="TonB C-terminal" evidence="2">
    <location>
        <begin position="213"/>
        <end position="271"/>
    </location>
</feature>
<dbReference type="STRING" id="229205.SAMN05444372_102204"/>
<dbReference type="GO" id="GO:0098797">
    <property type="term" value="C:plasma membrane protein complex"/>
    <property type="evidence" value="ECO:0007669"/>
    <property type="project" value="TreeGrafter"/>
</dbReference>
<dbReference type="PANTHER" id="PTHR33446:SF2">
    <property type="entry name" value="PROTEIN TONB"/>
    <property type="match status" value="1"/>
</dbReference>
<keyword evidence="1" id="KW-0472">Membrane</keyword>
<name>A0A1M5GYJ6_9FLAO</name>
<dbReference type="Pfam" id="PF03544">
    <property type="entry name" value="TonB_C"/>
    <property type="match status" value="1"/>
</dbReference>
<reference evidence="4" key="1">
    <citation type="submission" date="2016-11" db="EMBL/GenBank/DDBJ databases">
        <authorList>
            <person name="Varghese N."/>
            <person name="Submissions S."/>
        </authorList>
    </citation>
    <scope>NUCLEOTIDE SEQUENCE [LARGE SCALE GENOMIC DNA]</scope>
    <source>
        <strain evidence="4">DSM 17659</strain>
    </source>
</reference>
<dbReference type="AlphaFoldDB" id="A0A1M5GYJ6"/>
<dbReference type="InterPro" id="IPR037682">
    <property type="entry name" value="TonB_C"/>
</dbReference>
<dbReference type="OrthoDB" id="1095452at2"/>
<dbReference type="GO" id="GO:0055085">
    <property type="term" value="P:transmembrane transport"/>
    <property type="evidence" value="ECO:0007669"/>
    <property type="project" value="InterPro"/>
</dbReference>
<dbReference type="PANTHER" id="PTHR33446">
    <property type="entry name" value="PROTEIN TONB-RELATED"/>
    <property type="match status" value="1"/>
</dbReference>
<proteinExistence type="predicted"/>
<dbReference type="InterPro" id="IPR051045">
    <property type="entry name" value="TonB-dependent_transducer"/>
</dbReference>
<keyword evidence="4" id="KW-1185">Reference proteome</keyword>
<evidence type="ECO:0000256" key="1">
    <source>
        <dbReference type="SAM" id="Phobius"/>
    </source>
</evidence>
<feature type="transmembrane region" description="Helical" evidence="1">
    <location>
        <begin position="37"/>
        <end position="57"/>
    </location>
</feature>
<protein>
    <submittedName>
        <fullName evidence="3">Protein TonB</fullName>
    </submittedName>
</protein>
<evidence type="ECO:0000313" key="3">
    <source>
        <dbReference type="EMBL" id="SHG08665.1"/>
    </source>
</evidence>
<sequence>MSKLSIYETGWIDLVFQDRNKKYGAYQLRQDSAKTSFLALFTGVALLFGAMTIPKILNYINPDVQVITITPEIIDKIVQLSSVKPNEPKPMETLPAVKSIPATEIVKTIQLRNPEIVEATTATPDIAKNIDYKNTTTLANDGSGITGLNPAPADGNGASINPIAVAYNENNIVNSGVLDKLPEFPGGISKFYSYVGNNFEKPEIENTTNTMRIFVSFVIEKDGKMTDIQVLKDPGYGLGKEAIRVLKSLRTKWIPGMLGGKAVRTAYNLPISVQMQ</sequence>
<keyword evidence="1" id="KW-0812">Transmembrane</keyword>
<dbReference type="SUPFAM" id="SSF74653">
    <property type="entry name" value="TolA/TonB C-terminal domain"/>
    <property type="match status" value="1"/>
</dbReference>
<evidence type="ECO:0000313" key="4">
    <source>
        <dbReference type="Proteomes" id="UP000184020"/>
    </source>
</evidence>
<dbReference type="RefSeq" id="WP_073017100.1">
    <property type="nucleotide sequence ID" value="NZ_FQWF01000002.1"/>
</dbReference>
<dbReference type="EMBL" id="FQWF01000002">
    <property type="protein sequence ID" value="SHG08665.1"/>
    <property type="molecule type" value="Genomic_DNA"/>
</dbReference>
<accession>A0A1M5GYJ6</accession>
<keyword evidence="1" id="KW-1133">Transmembrane helix</keyword>
<dbReference type="GO" id="GO:0031992">
    <property type="term" value="F:energy transducer activity"/>
    <property type="evidence" value="ECO:0007669"/>
    <property type="project" value="TreeGrafter"/>
</dbReference>